<protein>
    <recommendedName>
        <fullName evidence="3">Metal-binding protein</fullName>
    </recommendedName>
</protein>
<dbReference type="OrthoDB" id="8780249at2"/>
<keyword evidence="2" id="KW-1185">Reference proteome</keyword>
<dbReference type="EMBL" id="QGTT01000031">
    <property type="protein sequence ID" value="PWW06828.1"/>
    <property type="molecule type" value="Genomic_DNA"/>
</dbReference>
<proteinExistence type="predicted"/>
<evidence type="ECO:0000313" key="1">
    <source>
        <dbReference type="EMBL" id="PWW06828.1"/>
    </source>
</evidence>
<accession>A0A317PVV7</accession>
<dbReference type="AlphaFoldDB" id="A0A317PVV7"/>
<organism evidence="1 2">
    <name type="scientific">Pseudidiomarina maritima</name>
    <dbReference type="NCBI Taxonomy" id="519453"/>
    <lineage>
        <taxon>Bacteria</taxon>
        <taxon>Pseudomonadati</taxon>
        <taxon>Pseudomonadota</taxon>
        <taxon>Gammaproteobacteria</taxon>
        <taxon>Alteromonadales</taxon>
        <taxon>Idiomarinaceae</taxon>
        <taxon>Pseudidiomarina</taxon>
    </lineage>
</organism>
<comment type="caution">
    <text evidence="1">The sequence shown here is derived from an EMBL/GenBank/DDBJ whole genome shotgun (WGS) entry which is preliminary data.</text>
</comment>
<reference evidence="1 2" key="1">
    <citation type="submission" date="2018-05" db="EMBL/GenBank/DDBJ databases">
        <title>Freshwater and sediment microbial communities from various areas in North America, analyzing microbe dynamics in response to fracking.</title>
        <authorList>
            <person name="Lamendella R."/>
        </authorList>
    </citation>
    <scope>NUCLEOTIDE SEQUENCE [LARGE SCALE GENOMIC DNA]</scope>
    <source>
        <strain evidence="1 2">125B1</strain>
    </source>
</reference>
<dbReference type="Proteomes" id="UP000246964">
    <property type="component" value="Unassembled WGS sequence"/>
</dbReference>
<evidence type="ECO:0000313" key="2">
    <source>
        <dbReference type="Proteomes" id="UP000246964"/>
    </source>
</evidence>
<evidence type="ECO:0008006" key="3">
    <source>
        <dbReference type="Google" id="ProtNLM"/>
    </source>
</evidence>
<sequence>MCNCKEQPALIDISNNHSDFKSKLNQLDVGNWVLLMQCPDCKQLYKVDEWDKYQTCYAVKIPSSENWEAFDSESLIKDKIVQNHGGLTNESCMWSGCDIKQVKGSAYCVNHLYSGGARA</sequence>
<gene>
    <name evidence="1" type="ORF">DET45_13115</name>
</gene>
<name>A0A317PVV7_9GAMM</name>